<reference evidence="1 2" key="1">
    <citation type="submission" date="2015-04" db="EMBL/GenBank/DDBJ databases">
        <title>Complete genome sequence of Schizopora paradoxa KUC8140, a cosmopolitan wood degrader in East Asia.</title>
        <authorList>
            <consortium name="DOE Joint Genome Institute"/>
            <person name="Min B."/>
            <person name="Park H."/>
            <person name="Jang Y."/>
            <person name="Kim J.-J."/>
            <person name="Kim K.H."/>
            <person name="Pangilinan J."/>
            <person name="Lipzen A."/>
            <person name="Riley R."/>
            <person name="Grigoriev I.V."/>
            <person name="Spatafora J.W."/>
            <person name="Choi I.-G."/>
        </authorList>
    </citation>
    <scope>NUCLEOTIDE SEQUENCE [LARGE SCALE GENOMIC DNA]</scope>
    <source>
        <strain evidence="1 2">KUC8140</strain>
    </source>
</reference>
<evidence type="ECO:0000313" key="1">
    <source>
        <dbReference type="EMBL" id="KLO05020.1"/>
    </source>
</evidence>
<dbReference type="Proteomes" id="UP000053477">
    <property type="component" value="Unassembled WGS sequence"/>
</dbReference>
<sequence>MQLEECLGDKVWVTTRCFWLFLPSLTIDIWKWNSDCDFQRPSKPTFRHVRRLKAHKHIYLSNFQLFEAKALYWKSRSYLSIITLPKSPTKLPKNLSASLPLIETRIYPDIQVSAYTHLAHTPTSDLDIPPRMFFEPSNIIAYVAPKISVEHDSHAIFMSSDERKRNTLNTCPPPSLLSRSFVRNRAYYNYKANQIVGGYLSRILLAL</sequence>
<dbReference type="EMBL" id="KQ086380">
    <property type="protein sequence ID" value="KLO05020.1"/>
    <property type="molecule type" value="Genomic_DNA"/>
</dbReference>
<gene>
    <name evidence="1" type="ORF">SCHPADRAFT_947251</name>
</gene>
<evidence type="ECO:0000313" key="2">
    <source>
        <dbReference type="Proteomes" id="UP000053477"/>
    </source>
</evidence>
<organism evidence="1 2">
    <name type="scientific">Schizopora paradoxa</name>
    <dbReference type="NCBI Taxonomy" id="27342"/>
    <lineage>
        <taxon>Eukaryota</taxon>
        <taxon>Fungi</taxon>
        <taxon>Dikarya</taxon>
        <taxon>Basidiomycota</taxon>
        <taxon>Agaricomycotina</taxon>
        <taxon>Agaricomycetes</taxon>
        <taxon>Hymenochaetales</taxon>
        <taxon>Schizoporaceae</taxon>
        <taxon>Schizopora</taxon>
    </lineage>
</organism>
<dbReference type="InParanoid" id="A0A0H2QZT0"/>
<dbReference type="AlphaFoldDB" id="A0A0H2QZT0"/>
<accession>A0A0H2QZT0</accession>
<proteinExistence type="predicted"/>
<name>A0A0H2QZT0_9AGAM</name>
<keyword evidence="2" id="KW-1185">Reference proteome</keyword>
<protein>
    <submittedName>
        <fullName evidence="1">Uncharacterized protein</fullName>
    </submittedName>
</protein>